<keyword evidence="5" id="KW-0460">Magnesium</keyword>
<keyword evidence="8" id="KW-1185">Reference proteome</keyword>
<dbReference type="Pfam" id="PF13419">
    <property type="entry name" value="HAD_2"/>
    <property type="match status" value="1"/>
</dbReference>
<protein>
    <submittedName>
        <fullName evidence="7">Sugar-phosphatase</fullName>
    </submittedName>
</protein>
<comment type="cofactor">
    <cofactor evidence="1">
        <name>Mg(2+)</name>
        <dbReference type="ChEBI" id="CHEBI:18420"/>
    </cofactor>
</comment>
<dbReference type="InterPro" id="IPR041492">
    <property type="entry name" value="HAD_2"/>
</dbReference>
<dbReference type="EMBL" id="SMCR01000001">
    <property type="protein sequence ID" value="TCV99713.1"/>
    <property type="molecule type" value="Genomic_DNA"/>
</dbReference>
<evidence type="ECO:0000313" key="8">
    <source>
        <dbReference type="Proteomes" id="UP000295719"/>
    </source>
</evidence>
<dbReference type="InterPro" id="IPR023214">
    <property type="entry name" value="HAD_sf"/>
</dbReference>
<dbReference type="GO" id="GO:0016787">
    <property type="term" value="F:hydrolase activity"/>
    <property type="evidence" value="ECO:0007669"/>
    <property type="project" value="UniProtKB-KW"/>
</dbReference>
<dbReference type="NCBIfam" id="NF008087">
    <property type="entry name" value="PRK10826.1"/>
    <property type="match status" value="1"/>
</dbReference>
<proteinExistence type="inferred from homology"/>
<gene>
    <name evidence="7" type="ORF">EDC52_10145</name>
</gene>
<dbReference type="OrthoDB" id="9800058at2"/>
<evidence type="ECO:0000256" key="6">
    <source>
        <dbReference type="ARBA" id="ARBA00023277"/>
    </source>
</evidence>
<evidence type="ECO:0000256" key="3">
    <source>
        <dbReference type="ARBA" id="ARBA00022723"/>
    </source>
</evidence>
<dbReference type="Gene3D" id="1.10.150.240">
    <property type="entry name" value="Putative phosphatase, domain 2"/>
    <property type="match status" value="1"/>
</dbReference>
<dbReference type="NCBIfam" id="TIGR01509">
    <property type="entry name" value="HAD-SF-IA-v3"/>
    <property type="match status" value="1"/>
</dbReference>
<sequence length="221" mass="24486">MQSKQPQEAVIFDMDGLIVDSEPLWAQAEMDIFSSLGTDPAIHASLPDTLGLRIDVVVDLWYQASPWSGPSREEVTKQIIRRVMELIEIKRQLLPGVEHALDTAVSAGLKIGMASASPRFMLEEILEIFQLGHYFTVLASAQHLPYSKPHPQVYLQAAAELGVSPARCTTLEDSINGMIATKAARMRSIVVPDVQWRDDPLWVLADIKLPTLGDLLPEHLV</sequence>
<evidence type="ECO:0000256" key="5">
    <source>
        <dbReference type="ARBA" id="ARBA00022842"/>
    </source>
</evidence>
<comment type="caution">
    <text evidence="7">The sequence shown here is derived from an EMBL/GenBank/DDBJ whole genome shotgun (WGS) entry which is preliminary data.</text>
</comment>
<evidence type="ECO:0000313" key="7">
    <source>
        <dbReference type="EMBL" id="TCV99713.1"/>
    </source>
</evidence>
<accession>A0A4R3Z1S6</accession>
<dbReference type="InterPro" id="IPR006439">
    <property type="entry name" value="HAD-SF_hydro_IA"/>
</dbReference>
<dbReference type="SFLD" id="SFLDG01129">
    <property type="entry name" value="C1.5:_HAD__Beta-PGM__Phosphata"/>
    <property type="match status" value="1"/>
</dbReference>
<evidence type="ECO:0000256" key="4">
    <source>
        <dbReference type="ARBA" id="ARBA00022801"/>
    </source>
</evidence>
<keyword evidence="3" id="KW-0479">Metal-binding</keyword>
<dbReference type="GO" id="GO:0000287">
    <property type="term" value="F:magnesium ion binding"/>
    <property type="evidence" value="ECO:0007669"/>
    <property type="project" value="UniProtKB-ARBA"/>
</dbReference>
<name>A0A4R3Z1S6_9GAMM</name>
<evidence type="ECO:0000256" key="2">
    <source>
        <dbReference type="ARBA" id="ARBA00006171"/>
    </source>
</evidence>
<dbReference type="FunFam" id="3.40.50.1000:FF:000036">
    <property type="entry name" value="HAD family hydrolase"/>
    <property type="match status" value="1"/>
</dbReference>
<keyword evidence="6" id="KW-0119">Carbohydrate metabolism</keyword>
<dbReference type="InterPro" id="IPR036412">
    <property type="entry name" value="HAD-like_sf"/>
</dbReference>
<comment type="similarity">
    <text evidence="2">Belongs to the HAD-like hydrolase superfamily. CbbY/CbbZ/Gph/YieH family.</text>
</comment>
<reference evidence="7 8" key="1">
    <citation type="submission" date="2019-03" db="EMBL/GenBank/DDBJ databases">
        <title>Genomic Encyclopedia of Type Strains, Phase IV (KMG-IV): sequencing the most valuable type-strain genomes for metagenomic binning, comparative biology and taxonomic classification.</title>
        <authorList>
            <person name="Goeker M."/>
        </authorList>
    </citation>
    <scope>NUCLEOTIDE SEQUENCE [LARGE SCALE GENOMIC DNA]</scope>
    <source>
        <strain evidence="7 8">DSM 19580</strain>
    </source>
</reference>
<dbReference type="AlphaFoldDB" id="A0A4R3Z1S6"/>
<dbReference type="SFLD" id="SFLDS00003">
    <property type="entry name" value="Haloacid_Dehalogenase"/>
    <property type="match status" value="1"/>
</dbReference>
<organism evidence="7 8">
    <name type="scientific">Biostraticola tofi</name>
    <dbReference type="NCBI Taxonomy" id="466109"/>
    <lineage>
        <taxon>Bacteria</taxon>
        <taxon>Pseudomonadati</taxon>
        <taxon>Pseudomonadota</taxon>
        <taxon>Gammaproteobacteria</taxon>
        <taxon>Enterobacterales</taxon>
        <taxon>Bruguierivoracaceae</taxon>
        <taxon>Biostraticola</taxon>
    </lineage>
</organism>
<dbReference type="InterPro" id="IPR051600">
    <property type="entry name" value="Beta-PGM-like"/>
</dbReference>
<dbReference type="RefSeq" id="WP_131863264.1">
    <property type="nucleotide sequence ID" value="NZ_SMCR01000001.1"/>
</dbReference>
<keyword evidence="4" id="KW-0378">Hydrolase</keyword>
<dbReference type="SUPFAM" id="SSF56784">
    <property type="entry name" value="HAD-like"/>
    <property type="match status" value="1"/>
</dbReference>
<dbReference type="Proteomes" id="UP000295719">
    <property type="component" value="Unassembled WGS sequence"/>
</dbReference>
<dbReference type="PANTHER" id="PTHR46193">
    <property type="entry name" value="6-PHOSPHOGLUCONATE PHOSPHATASE"/>
    <property type="match status" value="1"/>
</dbReference>
<dbReference type="SFLD" id="SFLDG01135">
    <property type="entry name" value="C1.5.6:_HAD__Beta-PGM__Phospha"/>
    <property type="match status" value="1"/>
</dbReference>
<dbReference type="InterPro" id="IPR023198">
    <property type="entry name" value="PGP-like_dom2"/>
</dbReference>
<evidence type="ECO:0000256" key="1">
    <source>
        <dbReference type="ARBA" id="ARBA00001946"/>
    </source>
</evidence>
<dbReference type="PANTHER" id="PTHR46193:SF18">
    <property type="entry name" value="HEXITOL PHOSPHATASE B"/>
    <property type="match status" value="1"/>
</dbReference>
<dbReference type="Gene3D" id="3.40.50.1000">
    <property type="entry name" value="HAD superfamily/HAD-like"/>
    <property type="match status" value="1"/>
</dbReference>